<dbReference type="GO" id="GO:0006412">
    <property type="term" value="P:translation"/>
    <property type="evidence" value="ECO:0007669"/>
    <property type="project" value="UniProtKB-UniRule"/>
</dbReference>
<comment type="caution">
    <text evidence="10">The sequence shown here is derived from an EMBL/GenBank/DDBJ whole genome shotgun (WGS) entry which is preliminary data.</text>
</comment>
<dbReference type="Proteomes" id="UP000177171">
    <property type="component" value="Unassembled WGS sequence"/>
</dbReference>
<evidence type="ECO:0000256" key="7">
    <source>
        <dbReference type="HAMAP-Rule" id="MF_01306"/>
    </source>
</evidence>
<dbReference type="HAMAP" id="MF_01306_B">
    <property type="entry name" value="Ribosomal_uS4_B"/>
    <property type="match status" value="1"/>
</dbReference>
<evidence type="ECO:0000256" key="2">
    <source>
        <dbReference type="ARBA" id="ARBA00022730"/>
    </source>
</evidence>
<evidence type="ECO:0000256" key="6">
    <source>
        <dbReference type="ARBA" id="ARBA00035254"/>
    </source>
</evidence>
<dbReference type="GO" id="GO:0042274">
    <property type="term" value="P:ribosomal small subunit biogenesis"/>
    <property type="evidence" value="ECO:0007669"/>
    <property type="project" value="TreeGrafter"/>
</dbReference>
<dbReference type="PANTHER" id="PTHR11831">
    <property type="entry name" value="30S 40S RIBOSOMAL PROTEIN"/>
    <property type="match status" value="1"/>
</dbReference>
<dbReference type="SMART" id="SM01390">
    <property type="entry name" value="Ribosomal_S4"/>
    <property type="match status" value="1"/>
</dbReference>
<dbReference type="Gene3D" id="1.10.1050.10">
    <property type="entry name" value="Ribosomal Protein S4 Delta 41, Chain A, domain 1"/>
    <property type="match status" value="1"/>
</dbReference>
<gene>
    <name evidence="7" type="primary">rpsD</name>
    <name evidence="10" type="ORF">A3G49_04260</name>
</gene>
<dbReference type="AlphaFoldDB" id="A0A1G2LTJ7"/>
<keyword evidence="4 7" id="KW-0689">Ribosomal protein</keyword>
<dbReference type="SMART" id="SM00363">
    <property type="entry name" value="S4"/>
    <property type="match status" value="1"/>
</dbReference>
<dbReference type="InterPro" id="IPR002942">
    <property type="entry name" value="S4_RNA-bd"/>
</dbReference>
<feature type="domain" description="Small ribosomal subunit protein uS4 N-terminal" evidence="9">
    <location>
        <begin position="2"/>
        <end position="95"/>
    </location>
</feature>
<evidence type="ECO:0000256" key="5">
    <source>
        <dbReference type="ARBA" id="ARBA00023274"/>
    </source>
</evidence>
<dbReference type="SUPFAM" id="SSF55174">
    <property type="entry name" value="Alpha-L RNA-binding motif"/>
    <property type="match status" value="1"/>
</dbReference>
<comment type="function">
    <text evidence="7">With S5 and S12 plays an important role in translational accuracy.</text>
</comment>
<dbReference type="PANTHER" id="PTHR11831:SF4">
    <property type="entry name" value="SMALL RIBOSOMAL SUBUNIT PROTEIN US4M"/>
    <property type="match status" value="1"/>
</dbReference>
<dbReference type="Pfam" id="PF00163">
    <property type="entry name" value="Ribosomal_S4"/>
    <property type="match status" value="1"/>
</dbReference>
<dbReference type="PROSITE" id="PS50889">
    <property type="entry name" value="S4"/>
    <property type="match status" value="1"/>
</dbReference>
<evidence type="ECO:0000313" key="11">
    <source>
        <dbReference type="Proteomes" id="UP000177171"/>
    </source>
</evidence>
<dbReference type="InterPro" id="IPR005709">
    <property type="entry name" value="Ribosomal_uS4_bac-type"/>
</dbReference>
<feature type="domain" description="RNA-binding S4" evidence="8">
    <location>
        <begin position="96"/>
        <end position="161"/>
    </location>
</feature>
<dbReference type="NCBIfam" id="NF003717">
    <property type="entry name" value="PRK05327.1"/>
    <property type="match status" value="1"/>
</dbReference>
<dbReference type="FunFam" id="3.10.290.10:FF:000001">
    <property type="entry name" value="30S ribosomal protein S4"/>
    <property type="match status" value="1"/>
</dbReference>
<reference evidence="10 11" key="1">
    <citation type="journal article" date="2016" name="Nat. Commun.">
        <title>Thousands of microbial genomes shed light on interconnected biogeochemical processes in an aquifer system.</title>
        <authorList>
            <person name="Anantharaman K."/>
            <person name="Brown C.T."/>
            <person name="Hug L.A."/>
            <person name="Sharon I."/>
            <person name="Castelle C.J."/>
            <person name="Probst A.J."/>
            <person name="Thomas B.C."/>
            <person name="Singh A."/>
            <person name="Wilkins M.J."/>
            <person name="Karaoz U."/>
            <person name="Brodie E.L."/>
            <person name="Williams K.H."/>
            <person name="Hubbard S.S."/>
            <person name="Banfield J.F."/>
        </authorList>
    </citation>
    <scope>NUCLEOTIDE SEQUENCE [LARGE SCALE GENOMIC DNA]</scope>
</reference>
<dbReference type="GO" id="GO:0003735">
    <property type="term" value="F:structural constituent of ribosome"/>
    <property type="evidence" value="ECO:0007669"/>
    <property type="project" value="InterPro"/>
</dbReference>
<dbReference type="InterPro" id="IPR036986">
    <property type="entry name" value="S4_RNA-bd_sf"/>
</dbReference>
<sequence>MRVLEKVERRLGEKLFLKGERCLGPKCAHIRRPYPPGVHGKGSRASNSEFGIQLREKQKVKFLYGLRERMLARYFGKALRDKKHPTGDALVNTLEKRFDNVIFRAGFVVSRSIARHLVSYGHVLVNKRTVTKPSYSVRIGDIIELSPKVFNNHVFGEEFLFRIKKHEAPEWIKLDKEKKIAEIIKEPYESDLIIDPNIKLVVEYYSR</sequence>
<comment type="function">
    <text evidence="7">One of the primary rRNA binding proteins, it binds directly to 16S rRNA where it nucleates assembly of the body of the 30S subunit.</text>
</comment>
<evidence type="ECO:0000256" key="1">
    <source>
        <dbReference type="ARBA" id="ARBA00007465"/>
    </source>
</evidence>
<dbReference type="InterPro" id="IPR001912">
    <property type="entry name" value="Ribosomal_uS4_N"/>
</dbReference>
<dbReference type="CDD" id="cd00165">
    <property type="entry name" value="S4"/>
    <property type="match status" value="1"/>
</dbReference>
<dbReference type="GO" id="GO:0015935">
    <property type="term" value="C:small ribosomal subunit"/>
    <property type="evidence" value="ECO:0007669"/>
    <property type="project" value="InterPro"/>
</dbReference>
<dbReference type="GO" id="GO:0019843">
    <property type="term" value="F:rRNA binding"/>
    <property type="evidence" value="ECO:0007669"/>
    <property type="project" value="UniProtKB-UniRule"/>
</dbReference>
<keyword evidence="5 7" id="KW-0687">Ribonucleoprotein</keyword>
<dbReference type="EMBL" id="MHQY01000001">
    <property type="protein sequence ID" value="OHA14873.1"/>
    <property type="molecule type" value="Genomic_DNA"/>
</dbReference>
<keyword evidence="2 7" id="KW-0699">rRNA-binding</keyword>
<proteinExistence type="inferred from homology"/>
<protein>
    <recommendedName>
        <fullName evidence="6 7">Small ribosomal subunit protein uS4</fullName>
    </recommendedName>
</protein>
<comment type="subunit">
    <text evidence="7">Part of the 30S ribosomal subunit. Contacts protein S5. The interaction surface between S4 and S5 is involved in control of translational fidelity.</text>
</comment>
<evidence type="ECO:0000259" key="8">
    <source>
        <dbReference type="SMART" id="SM00363"/>
    </source>
</evidence>
<evidence type="ECO:0000256" key="4">
    <source>
        <dbReference type="ARBA" id="ARBA00022980"/>
    </source>
</evidence>
<keyword evidence="3 7" id="KW-0694">RNA-binding</keyword>
<organism evidence="10 11">
    <name type="scientific">Candidatus Sungbacteria bacterium RIFCSPLOWO2_12_FULL_41_11</name>
    <dbReference type="NCBI Taxonomy" id="1802286"/>
    <lineage>
        <taxon>Bacteria</taxon>
        <taxon>Candidatus Sungiibacteriota</taxon>
    </lineage>
</organism>
<dbReference type="Gene3D" id="3.10.290.10">
    <property type="entry name" value="RNA-binding S4 domain"/>
    <property type="match status" value="1"/>
</dbReference>
<accession>A0A1G2LTJ7</accession>
<comment type="similarity">
    <text evidence="1 7">Belongs to the universal ribosomal protein uS4 family.</text>
</comment>
<dbReference type="InterPro" id="IPR022801">
    <property type="entry name" value="Ribosomal_uS4"/>
</dbReference>
<evidence type="ECO:0000256" key="3">
    <source>
        <dbReference type="ARBA" id="ARBA00022884"/>
    </source>
</evidence>
<evidence type="ECO:0000313" key="10">
    <source>
        <dbReference type="EMBL" id="OHA14873.1"/>
    </source>
</evidence>
<evidence type="ECO:0000259" key="9">
    <source>
        <dbReference type="SMART" id="SM01390"/>
    </source>
</evidence>
<dbReference type="Pfam" id="PF01479">
    <property type="entry name" value="S4"/>
    <property type="match status" value="1"/>
</dbReference>
<name>A0A1G2LTJ7_9BACT</name>